<dbReference type="Gene3D" id="3.50.50.60">
    <property type="entry name" value="FAD/NAD(P)-binding domain"/>
    <property type="match status" value="1"/>
</dbReference>
<name>A0ABS2CJQ1_9MICO</name>
<evidence type="ECO:0000256" key="2">
    <source>
        <dbReference type="ARBA" id="ARBA00010790"/>
    </source>
</evidence>
<protein>
    <submittedName>
        <fullName evidence="8">GMC family oxidoreductase N-terminal domain-containing protein</fullName>
    </submittedName>
</protein>
<evidence type="ECO:0000259" key="7">
    <source>
        <dbReference type="PROSITE" id="PS00624"/>
    </source>
</evidence>
<reference evidence="8" key="1">
    <citation type="submission" date="2021-02" db="EMBL/GenBank/DDBJ databases">
        <title>Phycicoccus sp. MQZ13P-5T, whole genome shotgun sequence.</title>
        <authorList>
            <person name="Tuo L."/>
        </authorList>
    </citation>
    <scope>NUCLEOTIDE SEQUENCE</scope>
    <source>
        <strain evidence="8">MQZ13P-5</strain>
    </source>
</reference>
<comment type="similarity">
    <text evidence="2 5">Belongs to the GMC oxidoreductase family.</text>
</comment>
<dbReference type="Gene3D" id="3.30.560.10">
    <property type="entry name" value="Glucose Oxidase, domain 3"/>
    <property type="match status" value="1"/>
</dbReference>
<keyword evidence="4 5" id="KW-0274">FAD</keyword>
<sequence>MGSTYDYVIVGAGSAGAVVAARLSEDPDVRVCLLEAGGTPPPTEMVPAAVASLQNDPSTDWMFDGDPGGVGRGIVGGRMMVPRGKMLGGSSGLNYMAYVRGHPGDFDAWAEGGAEGWSYAEVLPYFLKAEGFVDSPELHADPDSHGGDGPVGVAVRQPVLSSANQFVEAAAASGMKQGDYNGPARLDPDGVASLFQTTTKDGRRSSTYHAYLEPVMDRENLTVVTGALVERVLLERDGDAVRATGVAYRTEDGGSEEVHAGTEVVLSAGAIGSPHLLLLSGVGAREKLASVGVECVVDLPDVGRHLKDHLHTPLMFAADGIGETMTEVAMGLGPDALRAPAGPLPADPADDADLPEPLAAAKAEAERRIGEWFTTGRGIASSSLYDAVAFFSTGLGDTHTHDAQIGFLACGYTPGIWEAVFRLPPAAFFEDPESFLDPTRGQVVLLPNPVQPHSEGSVTLASADPAVPPRIMLNYFDDPHDVAVMLAVMRKALEFAAAWPGGGLGDPVIPPHLAGAHEHTAGDEPSDALLEDLARHYALTVYHETSTCRIGDVVDPRLRVRGIDGLRVADASVMPNVVSGNTNAAAIMIGEKAAEMVAADHGVRLHRMVG</sequence>
<feature type="domain" description="Glucose-methanol-choline oxidoreductase N-terminal" evidence="6">
    <location>
        <begin position="84"/>
        <end position="107"/>
    </location>
</feature>
<evidence type="ECO:0000256" key="5">
    <source>
        <dbReference type="RuleBase" id="RU003968"/>
    </source>
</evidence>
<accession>A0ABS2CJQ1</accession>
<proteinExistence type="inferred from homology"/>
<dbReference type="InterPro" id="IPR036188">
    <property type="entry name" value="FAD/NAD-bd_sf"/>
</dbReference>
<dbReference type="SUPFAM" id="SSF54373">
    <property type="entry name" value="FAD-linked reductases, C-terminal domain"/>
    <property type="match status" value="1"/>
</dbReference>
<keyword evidence="9" id="KW-1185">Reference proteome</keyword>
<dbReference type="EMBL" id="JAFDVD010000007">
    <property type="protein sequence ID" value="MBM6400020.1"/>
    <property type="molecule type" value="Genomic_DNA"/>
</dbReference>
<dbReference type="Pfam" id="PF05199">
    <property type="entry name" value="GMC_oxred_C"/>
    <property type="match status" value="1"/>
</dbReference>
<evidence type="ECO:0000256" key="4">
    <source>
        <dbReference type="ARBA" id="ARBA00022827"/>
    </source>
</evidence>
<feature type="domain" description="Glucose-methanol-choline oxidoreductase N-terminal" evidence="7">
    <location>
        <begin position="269"/>
        <end position="283"/>
    </location>
</feature>
<evidence type="ECO:0000256" key="1">
    <source>
        <dbReference type="ARBA" id="ARBA00001974"/>
    </source>
</evidence>
<dbReference type="Proteomes" id="UP001430172">
    <property type="component" value="Unassembled WGS sequence"/>
</dbReference>
<evidence type="ECO:0000256" key="3">
    <source>
        <dbReference type="ARBA" id="ARBA00022630"/>
    </source>
</evidence>
<dbReference type="InterPro" id="IPR000172">
    <property type="entry name" value="GMC_OxRdtase_N"/>
</dbReference>
<evidence type="ECO:0000259" key="6">
    <source>
        <dbReference type="PROSITE" id="PS00623"/>
    </source>
</evidence>
<dbReference type="InterPro" id="IPR007867">
    <property type="entry name" value="GMC_OxRtase_C"/>
</dbReference>
<gene>
    <name evidence="8" type="ORF">JQN70_06465</name>
</gene>
<dbReference type="PANTHER" id="PTHR11552">
    <property type="entry name" value="GLUCOSE-METHANOL-CHOLINE GMC OXIDOREDUCTASE"/>
    <property type="match status" value="1"/>
</dbReference>
<dbReference type="Pfam" id="PF00732">
    <property type="entry name" value="GMC_oxred_N"/>
    <property type="match status" value="1"/>
</dbReference>
<dbReference type="PANTHER" id="PTHR11552:SF147">
    <property type="entry name" value="CHOLINE DEHYDROGENASE, MITOCHONDRIAL"/>
    <property type="match status" value="1"/>
</dbReference>
<dbReference type="PIRSF" id="PIRSF000137">
    <property type="entry name" value="Alcohol_oxidase"/>
    <property type="match status" value="1"/>
</dbReference>
<dbReference type="RefSeq" id="WP_204130500.1">
    <property type="nucleotide sequence ID" value="NZ_JAFDVD010000007.1"/>
</dbReference>
<organism evidence="8 9">
    <name type="scientific">Phycicoccus sonneratiae</name>
    <dbReference type="NCBI Taxonomy" id="2807628"/>
    <lineage>
        <taxon>Bacteria</taxon>
        <taxon>Bacillati</taxon>
        <taxon>Actinomycetota</taxon>
        <taxon>Actinomycetes</taxon>
        <taxon>Micrococcales</taxon>
        <taxon>Intrasporangiaceae</taxon>
        <taxon>Phycicoccus</taxon>
    </lineage>
</organism>
<comment type="cofactor">
    <cofactor evidence="1">
        <name>FAD</name>
        <dbReference type="ChEBI" id="CHEBI:57692"/>
    </cofactor>
</comment>
<evidence type="ECO:0000313" key="8">
    <source>
        <dbReference type="EMBL" id="MBM6400020.1"/>
    </source>
</evidence>
<keyword evidence="3 5" id="KW-0285">Flavoprotein</keyword>
<comment type="caution">
    <text evidence="8">The sequence shown here is derived from an EMBL/GenBank/DDBJ whole genome shotgun (WGS) entry which is preliminary data.</text>
</comment>
<dbReference type="PROSITE" id="PS00624">
    <property type="entry name" value="GMC_OXRED_2"/>
    <property type="match status" value="1"/>
</dbReference>
<dbReference type="InterPro" id="IPR012132">
    <property type="entry name" value="GMC_OxRdtase"/>
</dbReference>
<evidence type="ECO:0000313" key="9">
    <source>
        <dbReference type="Proteomes" id="UP001430172"/>
    </source>
</evidence>
<dbReference type="PROSITE" id="PS00623">
    <property type="entry name" value="GMC_OXRED_1"/>
    <property type="match status" value="1"/>
</dbReference>
<dbReference type="SUPFAM" id="SSF51905">
    <property type="entry name" value="FAD/NAD(P)-binding domain"/>
    <property type="match status" value="1"/>
</dbReference>